<proteinExistence type="predicted"/>
<sequence length="100" mass="10897">MDRNQTFGTVQSRISDVDIAGPDSRTETLPIGPTGTDGTIETIQTHRTPSTGTSTQDRASSISPIQKVQPLETQKRLAANRDPDQVFGHSQSRQKRGKAH</sequence>
<evidence type="ECO:0000313" key="2">
    <source>
        <dbReference type="EMBL" id="KAF3503027.1"/>
    </source>
</evidence>
<dbReference type="EMBL" id="QGKX02001621">
    <property type="protein sequence ID" value="KAF3503027.1"/>
    <property type="molecule type" value="Genomic_DNA"/>
</dbReference>
<comment type="caution">
    <text evidence="2">The sequence shown here is derived from an EMBL/GenBank/DDBJ whole genome shotgun (WGS) entry which is preliminary data.</text>
</comment>
<dbReference type="AlphaFoldDB" id="A0A8S9NMF5"/>
<reference evidence="2" key="1">
    <citation type="submission" date="2019-12" db="EMBL/GenBank/DDBJ databases">
        <title>Genome sequencing and annotation of Brassica cretica.</title>
        <authorList>
            <person name="Studholme D.J."/>
            <person name="Sarris P."/>
        </authorList>
    </citation>
    <scope>NUCLEOTIDE SEQUENCE</scope>
    <source>
        <strain evidence="2">PFS-109/04</strain>
        <tissue evidence="2">Leaf</tissue>
    </source>
</reference>
<feature type="region of interest" description="Disordered" evidence="1">
    <location>
        <begin position="1"/>
        <end position="100"/>
    </location>
</feature>
<feature type="compositionally biased region" description="Polar residues" evidence="1">
    <location>
        <begin position="36"/>
        <end position="66"/>
    </location>
</feature>
<evidence type="ECO:0000313" key="3">
    <source>
        <dbReference type="Proteomes" id="UP000712600"/>
    </source>
</evidence>
<dbReference type="Proteomes" id="UP000712600">
    <property type="component" value="Unassembled WGS sequence"/>
</dbReference>
<feature type="compositionally biased region" description="Polar residues" evidence="1">
    <location>
        <begin position="1"/>
        <end position="14"/>
    </location>
</feature>
<evidence type="ECO:0000256" key="1">
    <source>
        <dbReference type="SAM" id="MobiDB-lite"/>
    </source>
</evidence>
<gene>
    <name evidence="2" type="ORF">F2Q69_00043046</name>
</gene>
<organism evidence="2 3">
    <name type="scientific">Brassica cretica</name>
    <name type="common">Mustard</name>
    <dbReference type="NCBI Taxonomy" id="69181"/>
    <lineage>
        <taxon>Eukaryota</taxon>
        <taxon>Viridiplantae</taxon>
        <taxon>Streptophyta</taxon>
        <taxon>Embryophyta</taxon>
        <taxon>Tracheophyta</taxon>
        <taxon>Spermatophyta</taxon>
        <taxon>Magnoliopsida</taxon>
        <taxon>eudicotyledons</taxon>
        <taxon>Gunneridae</taxon>
        <taxon>Pentapetalae</taxon>
        <taxon>rosids</taxon>
        <taxon>malvids</taxon>
        <taxon>Brassicales</taxon>
        <taxon>Brassicaceae</taxon>
        <taxon>Brassiceae</taxon>
        <taxon>Brassica</taxon>
    </lineage>
</organism>
<name>A0A8S9NMF5_BRACR</name>
<accession>A0A8S9NMF5</accession>
<feature type="compositionally biased region" description="Basic and acidic residues" evidence="1">
    <location>
        <begin position="73"/>
        <end position="84"/>
    </location>
</feature>
<protein>
    <submittedName>
        <fullName evidence="2">Uncharacterized protein</fullName>
    </submittedName>
</protein>